<proteinExistence type="predicted"/>
<keyword evidence="2" id="KW-1185">Reference proteome</keyword>
<protein>
    <submittedName>
        <fullName evidence="1">Uncharacterized protein</fullName>
    </submittedName>
</protein>
<accession>A0A367YLX1</accession>
<evidence type="ECO:0000313" key="2">
    <source>
        <dbReference type="Proteomes" id="UP000253472"/>
    </source>
</evidence>
<dbReference type="Proteomes" id="UP000253472">
    <property type="component" value="Unassembled WGS sequence"/>
</dbReference>
<dbReference type="EMBL" id="QLNQ01000018">
    <property type="protein sequence ID" value="RCK66012.1"/>
    <property type="molecule type" value="Genomic_DNA"/>
</dbReference>
<dbReference type="AlphaFoldDB" id="A0A367YLX1"/>
<gene>
    <name evidence="1" type="ORF">Cantr_01807</name>
</gene>
<organism evidence="1 2">
    <name type="scientific">Candida viswanathii</name>
    <dbReference type="NCBI Taxonomy" id="5486"/>
    <lineage>
        <taxon>Eukaryota</taxon>
        <taxon>Fungi</taxon>
        <taxon>Dikarya</taxon>
        <taxon>Ascomycota</taxon>
        <taxon>Saccharomycotina</taxon>
        <taxon>Pichiomycetes</taxon>
        <taxon>Debaryomycetaceae</taxon>
        <taxon>Candida/Lodderomyces clade</taxon>
        <taxon>Candida</taxon>
    </lineage>
</organism>
<sequence>MSFNQVQTFLLHRIFKDLDKSLFEADDPVISKTQTGSKTIPYEYRIRSPTATLKSQISVYNTIVGRIKKLPVTERNFEMLIYLFEYRYLYLRTNDLSRRNVIDLVKYVVNSCPHSLDVSTLIDTMKLLLDQSLSVVLDDFADFVRYFPNLTKYSLNNVIAITYAFEIFFYPDMYEKLFKVSTFIRHYYFTYLHRREGTFVDILEEVQRFCRDRYPYDEDLQASYIFDILTLSEFTTDGVVFRLLESEKEYRKRLNEF</sequence>
<dbReference type="OrthoDB" id="4011634at2759"/>
<evidence type="ECO:0000313" key="1">
    <source>
        <dbReference type="EMBL" id="RCK66012.1"/>
    </source>
</evidence>
<reference evidence="1 2" key="1">
    <citation type="submission" date="2018-06" db="EMBL/GenBank/DDBJ databases">
        <title>Whole genome sequencing of Candida tropicalis (genome annotated by CSBL at Korea University).</title>
        <authorList>
            <person name="Ahn J."/>
        </authorList>
    </citation>
    <scope>NUCLEOTIDE SEQUENCE [LARGE SCALE GENOMIC DNA]</scope>
    <source>
        <strain evidence="1 2">ATCC 20962</strain>
    </source>
</reference>
<comment type="caution">
    <text evidence="1">The sequence shown here is derived from an EMBL/GenBank/DDBJ whole genome shotgun (WGS) entry which is preliminary data.</text>
</comment>
<name>A0A367YLX1_9ASCO</name>